<keyword evidence="12" id="KW-0966">Cell projection</keyword>
<dbReference type="EMBL" id="JBBMFS010000002">
    <property type="protein sequence ID" value="MEQ2553970.1"/>
    <property type="molecule type" value="Genomic_DNA"/>
</dbReference>
<evidence type="ECO:0000256" key="9">
    <source>
        <dbReference type="ARBA" id="ARBA00023136"/>
    </source>
</evidence>
<sequence>MAKFIYRMQNILNIKLRLETQAKTEYAENAARLAAEEEKMHHLASRRQQYENEAKQSAMNRVNIASIKQSNESMAVMKELMTQQAVRIRIAQKNLDRARDKLNLAMQERKIYEKLREKAFEEFKQELNAQEKKEIDELVSFNYNDNNMETGE</sequence>
<evidence type="ECO:0000256" key="4">
    <source>
        <dbReference type="ARBA" id="ARBA00022448"/>
    </source>
</evidence>
<comment type="caution">
    <text evidence="12">The sequence shown here is derived from an EMBL/GenBank/DDBJ whole genome shotgun (WGS) entry which is preliminary data.</text>
</comment>
<evidence type="ECO:0000256" key="10">
    <source>
        <dbReference type="ARBA" id="ARBA00023225"/>
    </source>
</evidence>
<evidence type="ECO:0000256" key="1">
    <source>
        <dbReference type="ARBA" id="ARBA00004413"/>
    </source>
</evidence>
<accession>A0ABV1H2Q3</accession>
<keyword evidence="5" id="KW-1003">Cell membrane</keyword>
<keyword evidence="7" id="KW-1005">Bacterial flagellum biogenesis</keyword>
<keyword evidence="10" id="KW-1006">Bacterial flagellum protein export</keyword>
<keyword evidence="13" id="KW-1185">Reference proteome</keyword>
<keyword evidence="9" id="KW-0472">Membrane</keyword>
<dbReference type="Pfam" id="PF02050">
    <property type="entry name" value="FliJ"/>
    <property type="match status" value="1"/>
</dbReference>
<keyword evidence="4" id="KW-0813">Transport</keyword>
<dbReference type="Proteomes" id="UP001546774">
    <property type="component" value="Unassembled WGS sequence"/>
</dbReference>
<organism evidence="12 13">
    <name type="scientific">Lachnospira intestinalis</name>
    <dbReference type="NCBI Taxonomy" id="3133158"/>
    <lineage>
        <taxon>Bacteria</taxon>
        <taxon>Bacillati</taxon>
        <taxon>Bacillota</taxon>
        <taxon>Clostridia</taxon>
        <taxon>Lachnospirales</taxon>
        <taxon>Lachnospiraceae</taxon>
        <taxon>Lachnospira</taxon>
    </lineage>
</organism>
<dbReference type="Gene3D" id="1.10.287.1700">
    <property type="match status" value="1"/>
</dbReference>
<evidence type="ECO:0000256" key="7">
    <source>
        <dbReference type="ARBA" id="ARBA00022795"/>
    </source>
</evidence>
<evidence type="ECO:0000256" key="6">
    <source>
        <dbReference type="ARBA" id="ARBA00022500"/>
    </source>
</evidence>
<comment type="subcellular location">
    <subcellularLocation>
        <location evidence="1">Cell membrane</location>
        <topology evidence="1">Peripheral membrane protein</topology>
        <orientation evidence="1">Cytoplasmic side</orientation>
    </subcellularLocation>
</comment>
<dbReference type="InterPro" id="IPR012823">
    <property type="entry name" value="Flagell_FliJ"/>
</dbReference>
<gene>
    <name evidence="12" type="primary">fliJ</name>
    <name evidence="12" type="ORF">WMO37_02940</name>
</gene>
<protein>
    <recommendedName>
        <fullName evidence="3">Flagellar FliJ protein</fullName>
    </recommendedName>
</protein>
<proteinExistence type="inferred from homology"/>
<dbReference type="InterPro" id="IPR053716">
    <property type="entry name" value="Flag_assembly_chemotaxis_eff"/>
</dbReference>
<keyword evidence="8" id="KW-0653">Protein transport</keyword>
<reference evidence="12" key="1">
    <citation type="submission" date="2024-03" db="EMBL/GenBank/DDBJ databases">
        <title>Human intestinal bacterial collection.</title>
        <authorList>
            <person name="Pauvert C."/>
            <person name="Hitch T.C.A."/>
            <person name="Clavel T."/>
        </authorList>
    </citation>
    <scope>NUCLEOTIDE SEQUENCE [LARGE SCALE GENOMIC DNA]</scope>
    <source>
        <strain evidence="12">CLA-AA-H89B</strain>
    </source>
</reference>
<keyword evidence="6" id="KW-0145">Chemotaxis</keyword>
<evidence type="ECO:0000256" key="8">
    <source>
        <dbReference type="ARBA" id="ARBA00022927"/>
    </source>
</evidence>
<keyword evidence="12" id="KW-0282">Flagellum</keyword>
<evidence type="ECO:0000256" key="11">
    <source>
        <dbReference type="SAM" id="Coils"/>
    </source>
</evidence>
<evidence type="ECO:0000313" key="12">
    <source>
        <dbReference type="EMBL" id="MEQ2553970.1"/>
    </source>
</evidence>
<evidence type="ECO:0000256" key="3">
    <source>
        <dbReference type="ARBA" id="ARBA00020392"/>
    </source>
</evidence>
<feature type="coiled-coil region" evidence="11">
    <location>
        <begin position="88"/>
        <end position="115"/>
    </location>
</feature>
<evidence type="ECO:0000256" key="2">
    <source>
        <dbReference type="ARBA" id="ARBA00010004"/>
    </source>
</evidence>
<comment type="similarity">
    <text evidence="2">Belongs to the FliJ family.</text>
</comment>
<evidence type="ECO:0000313" key="13">
    <source>
        <dbReference type="Proteomes" id="UP001546774"/>
    </source>
</evidence>
<dbReference type="NCBIfam" id="TIGR02473">
    <property type="entry name" value="flagell_FliJ"/>
    <property type="match status" value="1"/>
</dbReference>
<keyword evidence="12" id="KW-0969">Cilium</keyword>
<name>A0ABV1H2Q3_9FIRM</name>
<keyword evidence="11" id="KW-0175">Coiled coil</keyword>
<evidence type="ECO:0000256" key="5">
    <source>
        <dbReference type="ARBA" id="ARBA00022475"/>
    </source>
</evidence>